<organism evidence="2 3">
    <name type="scientific">Streptomyces benahoarensis</name>
    <dbReference type="NCBI Taxonomy" id="2595054"/>
    <lineage>
        <taxon>Bacteria</taxon>
        <taxon>Bacillati</taxon>
        <taxon>Actinomycetota</taxon>
        <taxon>Actinomycetes</taxon>
        <taxon>Kitasatosporales</taxon>
        <taxon>Streptomycetaceae</taxon>
        <taxon>Streptomyces</taxon>
    </lineage>
</organism>
<dbReference type="AlphaFoldDB" id="A0A553Z4V7"/>
<evidence type="ECO:0000313" key="2">
    <source>
        <dbReference type="EMBL" id="TSB36451.1"/>
    </source>
</evidence>
<sequence>MLDLRTPVPLLPDASGVRLTRPEYHREFREHRKEIRGSDSWKLERLQHFEETNDESRDALRNGDWPEVLRLFETERDDTLQEAREQESRGAPFHRIRVVEEPLTPYVQWELHWLRMRAECGHPVRVLPATAVASVETEGLLPELTLLGNRVLFRVIYTESGRPDGAIRFTDPHLVQEWAAYLEKLYVAAESMQTYFDRVVAPLAPPAAA</sequence>
<dbReference type="InterPro" id="IPR049244">
    <property type="entry name" value="DUF6879"/>
</dbReference>
<evidence type="ECO:0000259" key="1">
    <source>
        <dbReference type="Pfam" id="PF21806"/>
    </source>
</evidence>
<dbReference type="Proteomes" id="UP000320888">
    <property type="component" value="Unassembled WGS sequence"/>
</dbReference>
<proteinExistence type="predicted"/>
<dbReference type="RefSeq" id="WP_143943631.1">
    <property type="nucleotide sequence ID" value="NZ_VKLS01000273.1"/>
</dbReference>
<protein>
    <recommendedName>
        <fullName evidence="1">DUF6879 domain-containing protein</fullName>
    </recommendedName>
</protein>
<comment type="caution">
    <text evidence="2">The sequence shown here is derived from an EMBL/GenBank/DDBJ whole genome shotgun (WGS) entry which is preliminary data.</text>
</comment>
<dbReference type="EMBL" id="VKLS01000273">
    <property type="protein sequence ID" value="TSB36451.1"/>
    <property type="molecule type" value="Genomic_DNA"/>
</dbReference>
<name>A0A553Z4V7_9ACTN</name>
<dbReference type="OrthoDB" id="3436275at2"/>
<accession>A0A553Z4V7</accession>
<feature type="domain" description="DUF6879" evidence="1">
    <location>
        <begin position="38"/>
        <end position="196"/>
    </location>
</feature>
<keyword evidence="3" id="KW-1185">Reference proteome</keyword>
<gene>
    <name evidence="2" type="ORF">FNZ23_19770</name>
</gene>
<dbReference type="Pfam" id="PF21806">
    <property type="entry name" value="DUF6879"/>
    <property type="match status" value="1"/>
</dbReference>
<evidence type="ECO:0000313" key="3">
    <source>
        <dbReference type="Proteomes" id="UP000320888"/>
    </source>
</evidence>
<reference evidence="2 3" key="1">
    <citation type="submission" date="2019-07" db="EMBL/GenBank/DDBJ databases">
        <title>Draft genome for Streptomyces benahoarensis MZ03-48.</title>
        <authorList>
            <person name="Gonzalez-Pimentel J.L."/>
        </authorList>
    </citation>
    <scope>NUCLEOTIDE SEQUENCE [LARGE SCALE GENOMIC DNA]</scope>
    <source>
        <strain evidence="2 3">MZ03-48</strain>
    </source>
</reference>